<gene>
    <name evidence="1" type="ORF">OS493_011174</name>
</gene>
<name>A0A9W9Z570_9CNID</name>
<accession>A0A9W9Z570</accession>
<protein>
    <submittedName>
        <fullName evidence="1">Uncharacterized protein</fullName>
    </submittedName>
</protein>
<sequence>VQHIWNNGFVCAKYRRFTEDPATTLAETFSVDWFLLNPDLSLGFAPCCFLGNQWKTITHPKTNRTELVD</sequence>
<evidence type="ECO:0000313" key="1">
    <source>
        <dbReference type="EMBL" id="KAJ7373569.1"/>
    </source>
</evidence>
<feature type="non-terminal residue" evidence="1">
    <location>
        <position position="1"/>
    </location>
</feature>
<keyword evidence="2" id="KW-1185">Reference proteome</keyword>
<comment type="caution">
    <text evidence="1">The sequence shown here is derived from an EMBL/GenBank/DDBJ whole genome shotgun (WGS) entry which is preliminary data.</text>
</comment>
<organism evidence="1 2">
    <name type="scientific">Desmophyllum pertusum</name>
    <dbReference type="NCBI Taxonomy" id="174260"/>
    <lineage>
        <taxon>Eukaryota</taxon>
        <taxon>Metazoa</taxon>
        <taxon>Cnidaria</taxon>
        <taxon>Anthozoa</taxon>
        <taxon>Hexacorallia</taxon>
        <taxon>Scleractinia</taxon>
        <taxon>Caryophylliina</taxon>
        <taxon>Caryophylliidae</taxon>
        <taxon>Desmophyllum</taxon>
    </lineage>
</organism>
<dbReference type="AlphaFoldDB" id="A0A9W9Z570"/>
<reference evidence="1" key="1">
    <citation type="submission" date="2023-01" db="EMBL/GenBank/DDBJ databases">
        <title>Genome assembly of the deep-sea coral Lophelia pertusa.</title>
        <authorList>
            <person name="Herrera S."/>
            <person name="Cordes E."/>
        </authorList>
    </citation>
    <scope>NUCLEOTIDE SEQUENCE</scope>
    <source>
        <strain evidence="1">USNM1676648</strain>
        <tissue evidence="1">Polyp</tissue>
    </source>
</reference>
<dbReference type="EMBL" id="MU826830">
    <property type="protein sequence ID" value="KAJ7373569.1"/>
    <property type="molecule type" value="Genomic_DNA"/>
</dbReference>
<proteinExistence type="predicted"/>
<dbReference type="Proteomes" id="UP001163046">
    <property type="component" value="Unassembled WGS sequence"/>
</dbReference>
<evidence type="ECO:0000313" key="2">
    <source>
        <dbReference type="Proteomes" id="UP001163046"/>
    </source>
</evidence>